<protein>
    <recommendedName>
        <fullName evidence="1">DUF7656 domain-containing protein</fullName>
    </recommendedName>
</protein>
<feature type="non-terminal residue" evidence="2">
    <location>
        <position position="1"/>
    </location>
</feature>
<feature type="non-terminal residue" evidence="2">
    <location>
        <position position="474"/>
    </location>
</feature>
<name>A0AA40DAI6_9PEZI</name>
<dbReference type="PANTHER" id="PTHR32046:SF11">
    <property type="entry name" value="IMMUNE-ASSOCIATED NUCLEOTIDE-BINDING PROTEIN 10-LIKE"/>
    <property type="match status" value="1"/>
</dbReference>
<organism evidence="2 3">
    <name type="scientific">Cercophora samala</name>
    <dbReference type="NCBI Taxonomy" id="330535"/>
    <lineage>
        <taxon>Eukaryota</taxon>
        <taxon>Fungi</taxon>
        <taxon>Dikarya</taxon>
        <taxon>Ascomycota</taxon>
        <taxon>Pezizomycotina</taxon>
        <taxon>Sordariomycetes</taxon>
        <taxon>Sordariomycetidae</taxon>
        <taxon>Sordariales</taxon>
        <taxon>Lasiosphaeriaceae</taxon>
        <taxon>Cercophora</taxon>
    </lineage>
</organism>
<reference evidence="2" key="1">
    <citation type="submission" date="2023-06" db="EMBL/GenBank/DDBJ databases">
        <title>Genome-scale phylogeny and comparative genomics of the fungal order Sordariales.</title>
        <authorList>
            <consortium name="Lawrence Berkeley National Laboratory"/>
            <person name="Hensen N."/>
            <person name="Bonometti L."/>
            <person name="Westerberg I."/>
            <person name="Brannstrom I.O."/>
            <person name="Guillou S."/>
            <person name="Cros-Aarteil S."/>
            <person name="Calhoun S."/>
            <person name="Haridas S."/>
            <person name="Kuo A."/>
            <person name="Mondo S."/>
            <person name="Pangilinan J."/>
            <person name="Riley R."/>
            <person name="Labutti K."/>
            <person name="Andreopoulos B."/>
            <person name="Lipzen A."/>
            <person name="Chen C."/>
            <person name="Yanf M."/>
            <person name="Daum C."/>
            <person name="Ng V."/>
            <person name="Clum A."/>
            <person name="Steindorff A."/>
            <person name="Ohm R."/>
            <person name="Martin F."/>
            <person name="Silar P."/>
            <person name="Natvig D."/>
            <person name="Lalanne C."/>
            <person name="Gautier V."/>
            <person name="Ament-Velasquez S.L."/>
            <person name="Kruys A."/>
            <person name="Hutchinson M.I."/>
            <person name="Powell A.J."/>
            <person name="Barry K."/>
            <person name="Miller A.N."/>
            <person name="Grigoriev I.V."/>
            <person name="Debuchy R."/>
            <person name="Gladieux P."/>
            <person name="Thoren M.H."/>
            <person name="Johannesson H."/>
        </authorList>
    </citation>
    <scope>NUCLEOTIDE SEQUENCE</scope>
    <source>
        <strain evidence="2">CBS 307.81</strain>
    </source>
</reference>
<gene>
    <name evidence="2" type="ORF">QBC41DRAFT_190154</name>
</gene>
<feature type="domain" description="DUF7656" evidence="1">
    <location>
        <begin position="2"/>
        <end position="100"/>
    </location>
</feature>
<sequence>DLVSQGATRFDGTFPQLDTFLLQKECANAYVLFYKGPLNGDDRDGAETKELLTWLLRNRDTEKESIIVIDSYWAVAPLEQSQLRQYRNGELVIRDLLHHRRTTSSRSGMQYDEEFLDTKATLPQQRNPVRIACPSAQCDSTIKTWNCLHCNTTVNYSPDDRRLYCSCGATSYKHWEFKCEGSRHDWAKYGNGAFLALLDDLQPLPDINILVLGTPRGDCRAAWINGLVKYLAHDSLAGAIAGDDRRDVLSGSFFIQFKDLSDSRGRIIEKRVHMSGFNVIEPLNCEILFGNTLIRFLFMEHFPGGLANQDGSPTEKRGHMPYLGSALRKYKTLHGALVLSGTDSAEIQRRHSIPWLHEALVHFGANVIFAFNNTRGFSYTPGTEAFNLLGRARSHLCEQNAFCFDGEGFRFLAAWRERIDVGYHEENKRGWQHDVAESRRMVNRMRQFSGHDTDAILRVEEVRCIFTGLLDTLA</sequence>
<accession>A0AA40DAI6</accession>
<comment type="caution">
    <text evidence="2">The sequence shown here is derived from an EMBL/GenBank/DDBJ whole genome shotgun (WGS) entry which is preliminary data.</text>
</comment>
<evidence type="ECO:0000313" key="3">
    <source>
        <dbReference type="Proteomes" id="UP001174997"/>
    </source>
</evidence>
<evidence type="ECO:0000313" key="2">
    <source>
        <dbReference type="EMBL" id="KAK0666775.1"/>
    </source>
</evidence>
<dbReference type="Proteomes" id="UP001174997">
    <property type="component" value="Unassembled WGS sequence"/>
</dbReference>
<dbReference type="EMBL" id="JAULSY010000082">
    <property type="protein sequence ID" value="KAK0666775.1"/>
    <property type="molecule type" value="Genomic_DNA"/>
</dbReference>
<evidence type="ECO:0000259" key="1">
    <source>
        <dbReference type="Pfam" id="PF24676"/>
    </source>
</evidence>
<dbReference type="AlphaFoldDB" id="A0AA40DAI6"/>
<dbReference type="PANTHER" id="PTHR32046">
    <property type="entry name" value="G DOMAIN-CONTAINING PROTEIN"/>
    <property type="match status" value="1"/>
</dbReference>
<dbReference type="Pfam" id="PF24676">
    <property type="entry name" value="DUF7656"/>
    <property type="match status" value="1"/>
</dbReference>
<dbReference type="InterPro" id="IPR056073">
    <property type="entry name" value="DUF7656"/>
</dbReference>
<keyword evidence="3" id="KW-1185">Reference proteome</keyword>
<proteinExistence type="predicted"/>